<reference evidence="2" key="1">
    <citation type="journal article" date="2018" name="Gigascience">
        <title>Genome assembly of the Pink Ipe (Handroanthus impetiginosus, Bignoniaceae), a highly valued, ecologically keystone Neotropical timber forest tree.</title>
        <authorList>
            <person name="Silva-Junior O.B."/>
            <person name="Grattapaglia D."/>
            <person name="Novaes E."/>
            <person name="Collevatti R.G."/>
        </authorList>
    </citation>
    <scope>NUCLEOTIDE SEQUENCE [LARGE SCALE GENOMIC DNA]</scope>
    <source>
        <strain evidence="2">cv. UFG-1</strain>
    </source>
</reference>
<evidence type="ECO:0000313" key="2">
    <source>
        <dbReference type="Proteomes" id="UP000231279"/>
    </source>
</evidence>
<proteinExistence type="predicted"/>
<sequence length="69" mass="8218">MFLFRHGSLELHILLRRPPANSEEEENKIRSRVRRLNVFPETRKSCLRVNLQGLGFRFFMASTRPSMDQ</sequence>
<dbReference type="AlphaFoldDB" id="A0A2G9HAS7"/>
<keyword evidence="2" id="KW-1185">Reference proteome</keyword>
<dbReference type="Proteomes" id="UP000231279">
    <property type="component" value="Unassembled WGS sequence"/>
</dbReference>
<name>A0A2G9HAS7_9LAMI</name>
<evidence type="ECO:0000313" key="1">
    <source>
        <dbReference type="EMBL" id="PIN14624.1"/>
    </source>
</evidence>
<protein>
    <submittedName>
        <fullName evidence="1">Uncharacterized protein</fullName>
    </submittedName>
</protein>
<organism evidence="1 2">
    <name type="scientific">Handroanthus impetiginosus</name>
    <dbReference type="NCBI Taxonomy" id="429701"/>
    <lineage>
        <taxon>Eukaryota</taxon>
        <taxon>Viridiplantae</taxon>
        <taxon>Streptophyta</taxon>
        <taxon>Embryophyta</taxon>
        <taxon>Tracheophyta</taxon>
        <taxon>Spermatophyta</taxon>
        <taxon>Magnoliopsida</taxon>
        <taxon>eudicotyledons</taxon>
        <taxon>Gunneridae</taxon>
        <taxon>Pentapetalae</taxon>
        <taxon>asterids</taxon>
        <taxon>lamiids</taxon>
        <taxon>Lamiales</taxon>
        <taxon>Bignoniaceae</taxon>
        <taxon>Crescentiina</taxon>
        <taxon>Tabebuia alliance</taxon>
        <taxon>Handroanthus</taxon>
    </lineage>
</organism>
<accession>A0A2G9HAS7</accession>
<dbReference type="EMBL" id="NKXS01002245">
    <property type="protein sequence ID" value="PIN14624.1"/>
    <property type="molecule type" value="Genomic_DNA"/>
</dbReference>
<gene>
    <name evidence="1" type="ORF">CDL12_12756</name>
</gene>
<comment type="caution">
    <text evidence="1">The sequence shown here is derived from an EMBL/GenBank/DDBJ whole genome shotgun (WGS) entry which is preliminary data.</text>
</comment>